<keyword evidence="3" id="KW-1185">Reference proteome</keyword>
<gene>
    <name evidence="2" type="ORF">SAMIE_1002140</name>
</gene>
<proteinExistence type="predicted"/>
<organism evidence="2 3">
    <name type="scientific">Sphingobium amiense</name>
    <dbReference type="NCBI Taxonomy" id="135719"/>
    <lineage>
        <taxon>Bacteria</taxon>
        <taxon>Pseudomonadati</taxon>
        <taxon>Pseudomonadota</taxon>
        <taxon>Alphaproteobacteria</taxon>
        <taxon>Sphingomonadales</taxon>
        <taxon>Sphingomonadaceae</taxon>
        <taxon>Sphingobium</taxon>
    </lineage>
</organism>
<feature type="signal peptide" evidence="1">
    <location>
        <begin position="1"/>
        <end position="19"/>
    </location>
</feature>
<dbReference type="AlphaFoldDB" id="A0A494VWD2"/>
<dbReference type="RefSeq" id="WP_066701474.1">
    <property type="nucleotide sequence ID" value="NZ_AP018664.1"/>
</dbReference>
<dbReference type="Pfam" id="PF13557">
    <property type="entry name" value="Phenol_MetA_deg"/>
    <property type="match status" value="1"/>
</dbReference>
<evidence type="ECO:0000256" key="1">
    <source>
        <dbReference type="SAM" id="SignalP"/>
    </source>
</evidence>
<keyword evidence="1" id="KW-0732">Signal</keyword>
<protein>
    <submittedName>
        <fullName evidence="2">Transporter</fullName>
    </submittedName>
</protein>
<dbReference type="InterPro" id="IPR025737">
    <property type="entry name" value="FApF"/>
</dbReference>
<reference evidence="2 3" key="1">
    <citation type="submission" date="2018-05" db="EMBL/GenBank/DDBJ databases">
        <title>Complete Genome Sequence of the Nonylphenol-Degrading Bacterium Sphingobium amiense DSM 16289T.</title>
        <authorList>
            <person name="Ootsuka M."/>
            <person name="Nishizawa T."/>
            <person name="Ohta H."/>
        </authorList>
    </citation>
    <scope>NUCLEOTIDE SEQUENCE [LARGE SCALE GENOMIC DNA]</scope>
    <source>
        <strain evidence="2 3">DSM 16289</strain>
    </source>
</reference>
<evidence type="ECO:0000313" key="2">
    <source>
        <dbReference type="EMBL" id="BBD96713.1"/>
    </source>
</evidence>
<dbReference type="KEGG" id="sami:SAMIE_1002140"/>
<feature type="chain" id="PRO_5019830137" evidence="1">
    <location>
        <begin position="20"/>
        <end position="267"/>
    </location>
</feature>
<dbReference type="EMBL" id="AP018664">
    <property type="protein sequence ID" value="BBD96713.1"/>
    <property type="molecule type" value="Genomic_DNA"/>
</dbReference>
<accession>A0A494VWD2</accession>
<dbReference type="Proteomes" id="UP000279959">
    <property type="component" value="Chromosome"/>
</dbReference>
<sequence length="267" mass="28114">MKIRSMLMGAALFALPAVAAAQEGRDLCPDRPGLGTPPCTVEPGRVVAELGLGDWTHEKDAASRTDTVEAGDLLVRFGLTDRLEAQLGWTAYGHERVKDRASGLIDRSEGVGDMFVGVKRNLRNPDGSGFSVALLPYATLPTGGSTIGAGDWGAGLLVPVSYELGKGVALEATPEVDAAVDEDRHGRHLAWGSVMGVNIDVSDAVSATVETSLMRDDDPSGHSTEALAGLSLAWQPGKAWQIDGGVNLGLNPDSPDRELYVGIVRRF</sequence>
<evidence type="ECO:0000313" key="3">
    <source>
        <dbReference type="Proteomes" id="UP000279959"/>
    </source>
</evidence>
<name>A0A494VWD2_9SPHN</name>